<organism evidence="2 3">
    <name type="scientific">Pendulispora rubella</name>
    <dbReference type="NCBI Taxonomy" id="2741070"/>
    <lineage>
        <taxon>Bacteria</taxon>
        <taxon>Pseudomonadati</taxon>
        <taxon>Myxococcota</taxon>
        <taxon>Myxococcia</taxon>
        <taxon>Myxococcales</taxon>
        <taxon>Sorangiineae</taxon>
        <taxon>Pendulisporaceae</taxon>
        <taxon>Pendulispora</taxon>
    </lineage>
</organism>
<dbReference type="Pfam" id="PF19922">
    <property type="entry name" value="bpX6"/>
    <property type="match status" value="1"/>
</dbReference>
<dbReference type="PANTHER" id="PTHR13832">
    <property type="entry name" value="PROTEIN PHOSPHATASE 2C"/>
    <property type="match status" value="1"/>
</dbReference>
<gene>
    <name evidence="2" type="ORF">LVJ94_07235</name>
</gene>
<dbReference type="Proteomes" id="UP001374803">
    <property type="component" value="Chromosome"/>
</dbReference>
<dbReference type="SMART" id="SM00332">
    <property type="entry name" value="PP2Cc"/>
    <property type="match status" value="1"/>
</dbReference>
<accession>A0ABZ2L8D7</accession>
<dbReference type="InterPro" id="IPR036457">
    <property type="entry name" value="PPM-type-like_dom_sf"/>
</dbReference>
<dbReference type="RefSeq" id="WP_394836686.1">
    <property type="nucleotide sequence ID" value="NZ_CP089929.1"/>
</dbReference>
<dbReference type="Gene3D" id="3.60.40.10">
    <property type="entry name" value="PPM-type phosphatase domain"/>
    <property type="match status" value="1"/>
</dbReference>
<keyword evidence="3" id="KW-1185">Reference proteome</keyword>
<reference evidence="2" key="1">
    <citation type="submission" date="2021-12" db="EMBL/GenBank/DDBJ databases">
        <title>Discovery of the Pendulisporaceae a myxobacterial family with distinct sporulation behavior and unique specialized metabolism.</title>
        <authorList>
            <person name="Garcia R."/>
            <person name="Popoff A."/>
            <person name="Bader C.D."/>
            <person name="Loehr J."/>
            <person name="Walesch S."/>
            <person name="Walt C."/>
            <person name="Boldt J."/>
            <person name="Bunk B."/>
            <person name="Haeckl F.J.F.P.J."/>
            <person name="Gunesch A.P."/>
            <person name="Birkelbach J."/>
            <person name="Nuebel U."/>
            <person name="Pietschmann T."/>
            <person name="Bach T."/>
            <person name="Mueller R."/>
        </authorList>
    </citation>
    <scope>NUCLEOTIDE SEQUENCE</scope>
    <source>
        <strain evidence="2">MSr11367</strain>
    </source>
</reference>
<sequence length="1151" mass="125148">MTRPRHLVHRGSVLASGFVFDTRLVPEATVRARILSIAGRVSEVRRTEGQLIVRLRRPARIDAATALGAPLVSYGRLHAAMPLEPDEVRSLETGAESAVLVAGGESVSLPLEAATLEDISLWLDVASFEVRDDALSLGEIAASPAAQWVPPSEDVRAPLGVEALAADGQELMAALASPSAPSAPPRRAWLSAIWRAFAWLMTWRVPASPASSEVSTTRAPSAWFERVRAWFDGMAVRLLMWTRLAPLVGRRHAQYLQRLFDMFASNDLEGALRHAIPLNDSVAAALAKTHPALTTPSPRSDLAIVPARGMASTTLFMGDDLFSVLRQTYRRAFEALVQRGDIEKAAFVLAELLQSNEEAVAFLERHGRWTLAAEIAEARKLPPALVVRQWFLAGNKERAIRVARRTGTFAEAVSRLESSHAQEAEALRLAWADMLASSGAYAAAVDVVWPIQAARPLAREWIERGIAVGGISGAKMLVRKLHVDAAAFPEVRDRLASLIDGNDGVALATAVGQAVLAGEKRDDLRILAKMAARALMPHAHASSTLVKQLVERTGDPVFSADVRLRVPARESSVRLKAFALTRMGAAREYSEDVCIATSLSRIDPPRSGVLLDVDVAQDGVLLGAFDGTGGRAAGDIASALAAMTIAEELQRAFTRGLPNVDAAARALTAAVEKASRAVLDNATKDPSQRGSASEATVATVHGSTLLVAHVGLTRAYLLRQGELLPLTKDHTMLNDYLAKNALTPQEIADFPSKNVVMRILGMNASVTPDTVRIDLHGSDTVLLCSDGLRENLDDAALRDLLDGRSPQAAAEELLRAAVTARSNDDISIVVAQVAGDALPVKPLLEHRVAGDAGAIPIYDAAALPDGRLLVALGEVGVWLLSRDGKVLTRFAEPAHHLVLSDHGDRAILVAHRGATRRLARLDIAARKVRPWCDARIDEFADTFDGAVWYVTRDDTLFAIDVLCTHWEHLWEVHDAAFTIRSIARSPHTLSAYFRHCTELHDEIWTFEAKTHTLRQRVSVKSPSAQSRCDAAGPGGDYAGWFNVHDDEIWEAYVYNRKEWIRIPSLTSSTPAPSSANHERAAFAHWGKDGLSIRIYDGMAKEYAVFQLDGVQPDQVPASHHVRFQEDCTLVFDPWGRMLILQAGRIAREYRI</sequence>
<dbReference type="CDD" id="cd00143">
    <property type="entry name" value="PP2Cc"/>
    <property type="match status" value="1"/>
</dbReference>
<dbReference type="Pfam" id="PF00481">
    <property type="entry name" value="PP2C"/>
    <property type="match status" value="1"/>
</dbReference>
<dbReference type="InterPro" id="IPR015655">
    <property type="entry name" value="PP2C"/>
</dbReference>
<evidence type="ECO:0000313" key="2">
    <source>
        <dbReference type="EMBL" id="WXB07025.1"/>
    </source>
</evidence>
<dbReference type="EMBL" id="CP089983">
    <property type="protein sequence ID" value="WXB07025.1"/>
    <property type="molecule type" value="Genomic_DNA"/>
</dbReference>
<dbReference type="SUPFAM" id="SSF81606">
    <property type="entry name" value="PP2C-like"/>
    <property type="match status" value="1"/>
</dbReference>
<evidence type="ECO:0000259" key="1">
    <source>
        <dbReference type="PROSITE" id="PS51746"/>
    </source>
</evidence>
<feature type="domain" description="PPM-type phosphatase" evidence="1">
    <location>
        <begin position="577"/>
        <end position="833"/>
    </location>
</feature>
<dbReference type="InterPro" id="IPR001932">
    <property type="entry name" value="PPM-type_phosphatase-like_dom"/>
</dbReference>
<dbReference type="SUPFAM" id="SSF82171">
    <property type="entry name" value="DPP6 N-terminal domain-like"/>
    <property type="match status" value="1"/>
</dbReference>
<evidence type="ECO:0000313" key="3">
    <source>
        <dbReference type="Proteomes" id="UP001374803"/>
    </source>
</evidence>
<dbReference type="PROSITE" id="PS51746">
    <property type="entry name" value="PPM_2"/>
    <property type="match status" value="1"/>
</dbReference>
<proteinExistence type="predicted"/>
<dbReference type="InterPro" id="IPR045547">
    <property type="entry name" value="bpX6"/>
</dbReference>
<protein>
    <submittedName>
        <fullName evidence="2">SpoIIE family protein phosphatase</fullName>
    </submittedName>
</protein>
<dbReference type="PANTHER" id="PTHR13832:SF860">
    <property type="entry name" value="PROTEIN PHOSPHATASE PHPP"/>
    <property type="match status" value="1"/>
</dbReference>
<dbReference type="SMART" id="SM00331">
    <property type="entry name" value="PP2C_SIG"/>
    <property type="match status" value="1"/>
</dbReference>
<name>A0ABZ2L8D7_9BACT</name>